<reference evidence="2 3" key="1">
    <citation type="journal article" date="2009" name="Proc. Natl. Acad. Sci. U.S.A.">
        <title>Biogeography of the Sulfolobus islandicus pan-genome.</title>
        <authorList>
            <person name="Reno M.L."/>
            <person name="Held N.L."/>
            <person name="Fields C.J."/>
            <person name="Burke P.V."/>
            <person name="Whitaker R.J."/>
        </authorList>
    </citation>
    <scope>NUCLEOTIDE SEQUENCE [LARGE SCALE GENOMIC DNA]</scope>
    <source>
        <strain evidence="2 3">M.16.27</strain>
    </source>
</reference>
<feature type="region of interest" description="Disordered" evidence="1">
    <location>
        <begin position="1"/>
        <end position="27"/>
    </location>
</feature>
<dbReference type="Proteomes" id="UP000002307">
    <property type="component" value="Chromosome"/>
</dbReference>
<evidence type="ECO:0000313" key="3">
    <source>
        <dbReference type="Proteomes" id="UP000002307"/>
    </source>
</evidence>
<dbReference type="HOGENOM" id="CLU_3113238_0_0_2"/>
<dbReference type="AlphaFoldDB" id="C3N4T3"/>
<name>C3N4T3_SACI3</name>
<protein>
    <submittedName>
        <fullName evidence="2">Uncharacterized protein</fullName>
    </submittedName>
</protein>
<sequence length="50" mass="5594">MVSSITQEVSTAIPTQIPLPTQRPTTLNNMMRTTRGTRNVLPNYSLPTHK</sequence>
<evidence type="ECO:0000256" key="1">
    <source>
        <dbReference type="SAM" id="MobiDB-lite"/>
    </source>
</evidence>
<dbReference type="KEGG" id="sim:M1627_2858"/>
<accession>C3N4T3</accession>
<organism evidence="2 3">
    <name type="scientific">Saccharolobus islandicus (strain M.16.27)</name>
    <name type="common">Sulfolobus islandicus</name>
    <dbReference type="NCBI Taxonomy" id="427318"/>
    <lineage>
        <taxon>Archaea</taxon>
        <taxon>Thermoproteota</taxon>
        <taxon>Thermoprotei</taxon>
        <taxon>Sulfolobales</taxon>
        <taxon>Sulfolobaceae</taxon>
        <taxon>Saccharolobus</taxon>
    </lineage>
</organism>
<proteinExistence type="predicted"/>
<evidence type="ECO:0000313" key="2">
    <source>
        <dbReference type="EMBL" id="ACP55008.1"/>
    </source>
</evidence>
<dbReference type="EMBL" id="CP001401">
    <property type="protein sequence ID" value="ACP55008.1"/>
    <property type="molecule type" value="Genomic_DNA"/>
</dbReference>
<gene>
    <name evidence="2" type="ordered locus">M1627_2858</name>
</gene>